<evidence type="ECO:0000313" key="1">
    <source>
        <dbReference type="EMBL" id="GMR55167.1"/>
    </source>
</evidence>
<keyword evidence="2" id="KW-1185">Reference proteome</keyword>
<feature type="non-terminal residue" evidence="1">
    <location>
        <position position="1"/>
    </location>
</feature>
<dbReference type="EMBL" id="BTRK01000005">
    <property type="protein sequence ID" value="GMR55167.1"/>
    <property type="molecule type" value="Genomic_DNA"/>
</dbReference>
<accession>A0AAN5I7A3</accession>
<gene>
    <name evidence="1" type="ORF">PMAYCL1PPCAC_25362</name>
</gene>
<dbReference type="AlphaFoldDB" id="A0AAN5I7A3"/>
<reference evidence="2" key="1">
    <citation type="submission" date="2022-10" db="EMBL/GenBank/DDBJ databases">
        <title>Genome assembly of Pristionchus species.</title>
        <authorList>
            <person name="Yoshida K."/>
            <person name="Sommer R.J."/>
        </authorList>
    </citation>
    <scope>NUCLEOTIDE SEQUENCE [LARGE SCALE GENOMIC DNA]</scope>
    <source>
        <strain evidence="2">RS5460</strain>
    </source>
</reference>
<name>A0AAN5I7A3_9BILA</name>
<organism evidence="1 2">
    <name type="scientific">Pristionchus mayeri</name>
    <dbReference type="NCBI Taxonomy" id="1317129"/>
    <lineage>
        <taxon>Eukaryota</taxon>
        <taxon>Metazoa</taxon>
        <taxon>Ecdysozoa</taxon>
        <taxon>Nematoda</taxon>
        <taxon>Chromadorea</taxon>
        <taxon>Rhabditida</taxon>
        <taxon>Rhabditina</taxon>
        <taxon>Diplogasteromorpha</taxon>
        <taxon>Diplogasteroidea</taxon>
        <taxon>Neodiplogasteridae</taxon>
        <taxon>Pristionchus</taxon>
    </lineage>
</organism>
<comment type="caution">
    <text evidence="1">The sequence shown here is derived from an EMBL/GenBank/DDBJ whole genome shotgun (WGS) entry which is preliminary data.</text>
</comment>
<dbReference type="Proteomes" id="UP001328107">
    <property type="component" value="Unassembled WGS sequence"/>
</dbReference>
<protein>
    <submittedName>
        <fullName evidence="1">Uncharacterized protein</fullName>
    </submittedName>
</protein>
<evidence type="ECO:0000313" key="2">
    <source>
        <dbReference type="Proteomes" id="UP001328107"/>
    </source>
</evidence>
<proteinExistence type="predicted"/>
<sequence length="102" mass="10920">VEAIGSEETHVGSTVGLPVDVIDLLEVGLNGEREIISGVELAGILQLLLLLRVLVSDITQHLVGDVIVSDAATLHVVRDDAFRLDSVLSQKSDVDDAREHDD</sequence>